<evidence type="ECO:0000256" key="1">
    <source>
        <dbReference type="ARBA" id="ARBA00023015"/>
    </source>
</evidence>
<dbReference type="InterPro" id="IPR020449">
    <property type="entry name" value="Tscrpt_reg_AraC-type_HTH"/>
</dbReference>
<feature type="domain" description="HTH araC/xylS-type" evidence="5">
    <location>
        <begin position="170"/>
        <end position="268"/>
    </location>
</feature>
<dbReference type="PANTHER" id="PTHR43280:SF10">
    <property type="entry name" value="REGULATORY PROTEIN POCR"/>
    <property type="match status" value="1"/>
</dbReference>
<dbReference type="EMBL" id="AWVH01000026">
    <property type="protein sequence ID" value="ERJ93350.1"/>
    <property type="molecule type" value="Genomic_DNA"/>
</dbReference>
<dbReference type="Gene3D" id="1.10.10.60">
    <property type="entry name" value="Homeodomain-like"/>
    <property type="match status" value="2"/>
</dbReference>
<dbReference type="SUPFAM" id="SSF52172">
    <property type="entry name" value="CheY-like"/>
    <property type="match status" value="1"/>
</dbReference>
<dbReference type="RefSeq" id="WP_021687237.1">
    <property type="nucleotide sequence ID" value="NZ_KI260564.1"/>
</dbReference>
<dbReference type="Pfam" id="PF12833">
    <property type="entry name" value="HTH_18"/>
    <property type="match status" value="1"/>
</dbReference>
<protein>
    <submittedName>
        <fullName evidence="7">Transcriptional regulator, AraC family</fullName>
    </submittedName>
</protein>
<evidence type="ECO:0000259" key="6">
    <source>
        <dbReference type="PROSITE" id="PS50110"/>
    </source>
</evidence>
<dbReference type="SMART" id="SM00342">
    <property type="entry name" value="HTH_ARAC"/>
    <property type="match status" value="1"/>
</dbReference>
<dbReference type="Gene3D" id="3.40.50.2300">
    <property type="match status" value="1"/>
</dbReference>
<reference evidence="7 8" key="1">
    <citation type="submission" date="2013-08" db="EMBL/GenBank/DDBJ databases">
        <authorList>
            <person name="Weinstock G."/>
            <person name="Sodergren E."/>
            <person name="Wylie T."/>
            <person name="Fulton L."/>
            <person name="Fulton R."/>
            <person name="Fronick C."/>
            <person name="O'Laughlin M."/>
            <person name="Godfrey J."/>
            <person name="Miner T."/>
            <person name="Herter B."/>
            <person name="Appelbaum E."/>
            <person name="Cordes M."/>
            <person name="Lek S."/>
            <person name="Wollam A."/>
            <person name="Pepin K.H."/>
            <person name="Palsikar V.B."/>
            <person name="Mitreva M."/>
            <person name="Wilson R.K."/>
        </authorList>
    </citation>
    <scope>NUCLEOTIDE SEQUENCE [LARGE SCALE GENOMIC DNA]</scope>
    <source>
        <strain evidence="7 8">ATCC 700332</strain>
    </source>
</reference>
<dbReference type="SMART" id="SM00448">
    <property type="entry name" value="REC"/>
    <property type="match status" value="1"/>
</dbReference>
<dbReference type="PROSITE" id="PS00041">
    <property type="entry name" value="HTH_ARAC_FAMILY_1"/>
    <property type="match status" value="1"/>
</dbReference>
<keyword evidence="8" id="KW-1185">Reference proteome</keyword>
<keyword evidence="1" id="KW-0805">Transcription regulation</keyword>
<sequence length="271" mass="30772">MSANTSYTLLIADDEAMERKALSRIVSKRYKDAVKIVEAANGLDALEKIGIYKPDIIFCDIKMPGKSGLEVIREIKKKTPEQIAVFLSAYDYFEYAREAVSLGVQEYLLKPVSDEEVCTLMRTLLEKLEKKRLQEQGTPFAASSAAAAARATNSLSAKRVFPARLEKLLKDAAALLESNYKEEISLDSAARRLKLSRFYFSKMFKLYWGKSFTDYLNEVRIYRACKMLEDPALSIKEIAALCGFSNSNYFSRVFKQCRNLTPGEWRSNILN</sequence>
<comment type="caution">
    <text evidence="7">The sequence shown here is derived from an EMBL/GenBank/DDBJ whole genome shotgun (WGS) entry which is preliminary data.</text>
</comment>
<organism evidence="7 8">
    <name type="scientific">Treponema lecithinolyticum ATCC 700332</name>
    <dbReference type="NCBI Taxonomy" id="1321815"/>
    <lineage>
        <taxon>Bacteria</taxon>
        <taxon>Pseudomonadati</taxon>
        <taxon>Spirochaetota</taxon>
        <taxon>Spirochaetia</taxon>
        <taxon>Spirochaetales</taxon>
        <taxon>Treponemataceae</taxon>
        <taxon>Treponema</taxon>
    </lineage>
</organism>
<evidence type="ECO:0000259" key="5">
    <source>
        <dbReference type="PROSITE" id="PS01124"/>
    </source>
</evidence>
<gene>
    <name evidence="7" type="ORF">HMPREF9193_01025</name>
</gene>
<keyword evidence="2" id="KW-0238">DNA-binding</keyword>
<dbReference type="Proteomes" id="UP000016649">
    <property type="component" value="Unassembled WGS sequence"/>
</dbReference>
<dbReference type="InterPro" id="IPR018062">
    <property type="entry name" value="HTH_AraC-typ_CS"/>
</dbReference>
<evidence type="ECO:0000256" key="4">
    <source>
        <dbReference type="PROSITE-ProRule" id="PRU00169"/>
    </source>
</evidence>
<dbReference type="InterPro" id="IPR018060">
    <property type="entry name" value="HTH_AraC"/>
</dbReference>
<dbReference type="PRINTS" id="PR00032">
    <property type="entry name" value="HTHARAC"/>
</dbReference>
<evidence type="ECO:0000256" key="3">
    <source>
        <dbReference type="ARBA" id="ARBA00023163"/>
    </source>
</evidence>
<dbReference type="CDD" id="cd17536">
    <property type="entry name" value="REC_YesN-like"/>
    <property type="match status" value="1"/>
</dbReference>
<dbReference type="PROSITE" id="PS01124">
    <property type="entry name" value="HTH_ARAC_FAMILY_2"/>
    <property type="match status" value="1"/>
</dbReference>
<dbReference type="PANTHER" id="PTHR43280">
    <property type="entry name" value="ARAC-FAMILY TRANSCRIPTIONAL REGULATOR"/>
    <property type="match status" value="1"/>
</dbReference>
<dbReference type="PROSITE" id="PS50110">
    <property type="entry name" value="RESPONSE_REGULATORY"/>
    <property type="match status" value="1"/>
</dbReference>
<feature type="domain" description="Response regulatory" evidence="6">
    <location>
        <begin position="8"/>
        <end position="125"/>
    </location>
</feature>
<feature type="modified residue" description="4-aspartylphosphate" evidence="4">
    <location>
        <position position="60"/>
    </location>
</feature>
<evidence type="ECO:0000256" key="2">
    <source>
        <dbReference type="ARBA" id="ARBA00023125"/>
    </source>
</evidence>
<dbReference type="InterPro" id="IPR001789">
    <property type="entry name" value="Sig_transdc_resp-reg_receiver"/>
</dbReference>
<keyword evidence="3" id="KW-0804">Transcription</keyword>
<accession>A0ABN0NZ45</accession>
<evidence type="ECO:0000313" key="7">
    <source>
        <dbReference type="EMBL" id="ERJ93350.1"/>
    </source>
</evidence>
<dbReference type="InterPro" id="IPR011006">
    <property type="entry name" value="CheY-like_superfamily"/>
</dbReference>
<name>A0ABN0NZ45_TRELE</name>
<evidence type="ECO:0000313" key="8">
    <source>
        <dbReference type="Proteomes" id="UP000016649"/>
    </source>
</evidence>
<proteinExistence type="predicted"/>
<dbReference type="SUPFAM" id="SSF46689">
    <property type="entry name" value="Homeodomain-like"/>
    <property type="match status" value="2"/>
</dbReference>
<dbReference type="Pfam" id="PF00072">
    <property type="entry name" value="Response_reg"/>
    <property type="match status" value="1"/>
</dbReference>
<dbReference type="InterPro" id="IPR009057">
    <property type="entry name" value="Homeodomain-like_sf"/>
</dbReference>
<keyword evidence="4" id="KW-0597">Phosphoprotein</keyword>